<dbReference type="InterPro" id="IPR011048">
    <property type="entry name" value="Haem_d1_sf"/>
</dbReference>
<dbReference type="PROSITE" id="PS51841">
    <property type="entry name" value="LTD"/>
    <property type="match status" value="1"/>
</dbReference>
<dbReference type="Pfam" id="PF22494">
    <property type="entry name" value="choice_anch_I"/>
    <property type="match status" value="1"/>
</dbReference>
<feature type="domain" description="LTD" evidence="4">
    <location>
        <begin position="30"/>
        <end position="172"/>
    </location>
</feature>
<dbReference type="PANTHER" id="PTHR46928">
    <property type="entry name" value="MESENCHYME-SPECIFIC CELL SURFACE GLYCOPROTEIN"/>
    <property type="match status" value="1"/>
</dbReference>
<dbReference type="Gene3D" id="2.60.40.1260">
    <property type="entry name" value="Lamin Tail domain"/>
    <property type="match status" value="1"/>
</dbReference>
<dbReference type="Pfam" id="PF00932">
    <property type="entry name" value="LTD"/>
    <property type="match status" value="1"/>
</dbReference>
<dbReference type="InterPro" id="IPR001322">
    <property type="entry name" value="Lamin_tail_dom"/>
</dbReference>
<dbReference type="Gene3D" id="2.130.10.10">
    <property type="entry name" value="YVTN repeat-like/Quinoprotein amine dehydrogenase"/>
    <property type="match status" value="1"/>
</dbReference>
<name>A0A9D1N781_9FIRM</name>
<reference evidence="5" key="1">
    <citation type="submission" date="2020-10" db="EMBL/GenBank/DDBJ databases">
        <authorList>
            <person name="Gilroy R."/>
        </authorList>
    </citation>
    <scope>NUCLEOTIDE SEQUENCE</scope>
    <source>
        <strain evidence="5">ChiSjej4B22-8349</strain>
    </source>
</reference>
<dbReference type="InterPro" id="IPR052956">
    <property type="entry name" value="Mesenchyme-surface_protein"/>
</dbReference>
<proteinExistence type="predicted"/>
<keyword evidence="2" id="KW-0472">Membrane</keyword>
<dbReference type="InterPro" id="IPR036415">
    <property type="entry name" value="Lamin_tail_dom_sf"/>
</dbReference>
<comment type="caution">
    <text evidence="5">The sequence shown here is derived from an EMBL/GenBank/DDBJ whole genome shotgun (WGS) entry which is preliminary data.</text>
</comment>
<evidence type="ECO:0000256" key="2">
    <source>
        <dbReference type="SAM" id="Phobius"/>
    </source>
</evidence>
<feature type="region of interest" description="Disordered" evidence="1">
    <location>
        <begin position="227"/>
        <end position="266"/>
    </location>
</feature>
<dbReference type="InterPro" id="IPR055188">
    <property type="entry name" value="Choice_anch_I"/>
</dbReference>
<evidence type="ECO:0000313" key="5">
    <source>
        <dbReference type="EMBL" id="HIU96403.1"/>
    </source>
</evidence>
<feature type="chain" id="PRO_5038416099" evidence="3">
    <location>
        <begin position="24"/>
        <end position="856"/>
    </location>
</feature>
<evidence type="ECO:0000313" key="6">
    <source>
        <dbReference type="Proteomes" id="UP000824130"/>
    </source>
</evidence>
<reference evidence="5" key="2">
    <citation type="journal article" date="2021" name="PeerJ">
        <title>Extensive microbial diversity within the chicken gut microbiome revealed by metagenomics and culture.</title>
        <authorList>
            <person name="Gilroy R."/>
            <person name="Ravi A."/>
            <person name="Getino M."/>
            <person name="Pursley I."/>
            <person name="Horton D.L."/>
            <person name="Alikhan N.F."/>
            <person name="Baker D."/>
            <person name="Gharbi K."/>
            <person name="Hall N."/>
            <person name="Watson M."/>
            <person name="Adriaenssens E.M."/>
            <person name="Foster-Nyarko E."/>
            <person name="Jarju S."/>
            <person name="Secka A."/>
            <person name="Antonio M."/>
            <person name="Oren A."/>
            <person name="Chaudhuri R.R."/>
            <person name="La Ragione R."/>
            <person name="Hildebrand F."/>
            <person name="Pallen M.J."/>
        </authorList>
    </citation>
    <scope>NUCLEOTIDE SEQUENCE</scope>
    <source>
        <strain evidence="5">ChiSjej4B22-8349</strain>
    </source>
</reference>
<evidence type="ECO:0000259" key="4">
    <source>
        <dbReference type="PROSITE" id="PS51841"/>
    </source>
</evidence>
<feature type="compositionally biased region" description="Low complexity" evidence="1">
    <location>
        <begin position="799"/>
        <end position="820"/>
    </location>
</feature>
<organism evidence="5 6">
    <name type="scientific">Candidatus Allocopromorpha excrementipullorum</name>
    <dbReference type="NCBI Taxonomy" id="2840743"/>
    <lineage>
        <taxon>Bacteria</taxon>
        <taxon>Bacillati</taxon>
        <taxon>Bacillota</taxon>
        <taxon>Clostridia</taxon>
        <taxon>Eubacteriales</taxon>
        <taxon>Eubacteriaceae</taxon>
        <taxon>Eubacteriaceae incertae sedis</taxon>
        <taxon>Candidatus Allocopromorpha</taxon>
    </lineage>
</organism>
<feature type="signal peptide" evidence="3">
    <location>
        <begin position="1"/>
        <end position="23"/>
    </location>
</feature>
<evidence type="ECO:0000256" key="1">
    <source>
        <dbReference type="SAM" id="MobiDB-lite"/>
    </source>
</evidence>
<dbReference type="AlphaFoldDB" id="A0A9D1N781"/>
<evidence type="ECO:0000256" key="3">
    <source>
        <dbReference type="SAM" id="SignalP"/>
    </source>
</evidence>
<dbReference type="SUPFAM" id="SSF74853">
    <property type="entry name" value="Lamin A/C globular tail domain"/>
    <property type="match status" value="1"/>
</dbReference>
<feature type="region of interest" description="Disordered" evidence="1">
    <location>
        <begin position="783"/>
        <end position="823"/>
    </location>
</feature>
<dbReference type="InterPro" id="IPR015943">
    <property type="entry name" value="WD40/YVTN_repeat-like_dom_sf"/>
</dbReference>
<feature type="compositionally biased region" description="Gly residues" evidence="1">
    <location>
        <begin position="239"/>
        <end position="250"/>
    </location>
</feature>
<dbReference type="PANTHER" id="PTHR46928:SF1">
    <property type="entry name" value="MESENCHYME-SPECIFIC CELL SURFACE GLYCOPROTEIN"/>
    <property type="match status" value="1"/>
</dbReference>
<accession>A0A9D1N781</accession>
<dbReference type="SUPFAM" id="SSF51004">
    <property type="entry name" value="C-terminal (heme d1) domain of cytochrome cd1-nitrite reductase"/>
    <property type="match status" value="1"/>
</dbReference>
<protein>
    <submittedName>
        <fullName evidence="5">Lamin tail domain-containing protein</fullName>
    </submittedName>
</protein>
<keyword evidence="2" id="KW-0812">Transmembrane</keyword>
<gene>
    <name evidence="5" type="ORF">IAD25_06850</name>
</gene>
<dbReference type="Proteomes" id="UP000824130">
    <property type="component" value="Unassembled WGS sequence"/>
</dbReference>
<sequence>MKKILSAVIAMLIMIGTAMPVLAAEDSGENGGSAESNGSGSVIINQVYGGSNDGAASHSFIELYNKSGEAVDMKGWTIQYRSSADGSHDDKWYSLELTGSIEAGGYYLVRCGAVDTPGSADYQVPAGDQEWDIQLHNKGLSVVLMSDDTALDDSFTGDVMAQDFVKPASYVDLAAVQGNDGEETQTPPAWEGSYAAEQSKKKAVRRVDFADTDNNGADFEAIDYSKAVSTDMGPHSGSGTSGEGEGGEGGQDPEAPAYTPAETSSTKYTGFFNDTASLRLELTARYNSGASSADGGSAEISAYNSYNGIVYSVNGVKGTLDYFSIQTIDGGDAVKELLGEEIDVAELIADKDNNFTYGDMTSVAVSPDGTLLAVALQDADYTRSGRVAVFNCSENGGLTLVGMAETGVQPDMVTFNDDGSLILTANEGEPREGYISPAVDPAGSVTIITAAESQEGLSAQTISFESFDGEREQLISDGIVIKKNTDPSVDLEPEYITVSGSMAYVTLQEANAIATLDLDSGKFTGIYSAGFEDFSEVTVDLDDSDKAYSPEHYDNVKGLRMPDGISSCVIDGETYLITANEGDSREWEQADGSTYENEEKQALRSTNDKTAEDVRVLDTNDYDGLNISGGTIYTFGSRSFTMFKVTADGLEEVFDSGSDFEEKTAAALADYFNCSNDNTDIDDRSAKKGPEPEAVTVGTVGSRTYAFIGLERIGGIMVYDITDPSDVTFDNYINSRDFSGDIKDDVSPEGLCFISSNSRSSSIPLLLSSNEVSGTVSVMALTSGGGQTITDPSDVPGGNDSNDTADDPTSADSSSAGTAPETGDDSHLTFWLVLVLVSGSIIAAAAAFKVKSISSK</sequence>
<feature type="transmembrane region" description="Helical" evidence="2">
    <location>
        <begin position="828"/>
        <end position="848"/>
    </location>
</feature>
<keyword evidence="2" id="KW-1133">Transmembrane helix</keyword>
<dbReference type="NCBIfam" id="NF038117">
    <property type="entry name" value="choice_anch_I"/>
    <property type="match status" value="1"/>
</dbReference>
<dbReference type="EMBL" id="DVOB01000149">
    <property type="protein sequence ID" value="HIU96403.1"/>
    <property type="molecule type" value="Genomic_DNA"/>
</dbReference>
<keyword evidence="3" id="KW-0732">Signal</keyword>